<proteinExistence type="predicted"/>
<organism evidence="1 2">
    <name type="scientific">Diphasiastrum complanatum</name>
    <name type="common">Issler's clubmoss</name>
    <name type="synonym">Lycopodium complanatum</name>
    <dbReference type="NCBI Taxonomy" id="34168"/>
    <lineage>
        <taxon>Eukaryota</taxon>
        <taxon>Viridiplantae</taxon>
        <taxon>Streptophyta</taxon>
        <taxon>Embryophyta</taxon>
        <taxon>Tracheophyta</taxon>
        <taxon>Lycopodiopsida</taxon>
        <taxon>Lycopodiales</taxon>
        <taxon>Lycopodiaceae</taxon>
        <taxon>Lycopodioideae</taxon>
        <taxon>Diphasiastrum</taxon>
    </lineage>
</organism>
<evidence type="ECO:0000313" key="1">
    <source>
        <dbReference type="EMBL" id="KAJ7557045.1"/>
    </source>
</evidence>
<evidence type="ECO:0000313" key="2">
    <source>
        <dbReference type="Proteomes" id="UP001162992"/>
    </source>
</evidence>
<sequence length="387" mass="43369">MRNLQEILSPLIKILLPVGYNNGNVPFLISDDGISKRTLLEETHSPVTGNMLVEDVALPWEKKFGSKLVVSKYKKFRRLIFKRNPNLIQSEALLVLEKCTEENNVSTANLSHHPGTCGKLKVDHSYLASPYHQGMVAGLALISSRLENWVLSKELINVMVVGLGAAVLPMFMYRHLPVHRIQVVELDPVVGELAKRHFGFFEDDRMQVIYRDGVAAVKQLARLKCDNAAKRREEQFDVSRSKCTGNSVHTSPTLEDNSDELHILFIDTDSADPSKGLSCPQSEFLDEPFLLAAKEALVDGGILVINLVARTEVPYNHASTLLCKIYAEVYDLQISKDVVNRVLFALPDGDQSLGGKQTIQQKAALLKKLVPCWGRSYAHWKNFKRLK</sequence>
<keyword evidence="2" id="KW-1185">Reference proteome</keyword>
<reference evidence="2" key="1">
    <citation type="journal article" date="2024" name="Proc. Natl. Acad. Sci. U.S.A.">
        <title>Extraordinary preservation of gene collinearity over three hundred million years revealed in homosporous lycophytes.</title>
        <authorList>
            <person name="Li C."/>
            <person name="Wickell D."/>
            <person name="Kuo L.Y."/>
            <person name="Chen X."/>
            <person name="Nie B."/>
            <person name="Liao X."/>
            <person name="Peng D."/>
            <person name="Ji J."/>
            <person name="Jenkins J."/>
            <person name="Williams M."/>
            <person name="Shu S."/>
            <person name="Plott C."/>
            <person name="Barry K."/>
            <person name="Rajasekar S."/>
            <person name="Grimwood J."/>
            <person name="Han X."/>
            <person name="Sun S."/>
            <person name="Hou Z."/>
            <person name="He W."/>
            <person name="Dai G."/>
            <person name="Sun C."/>
            <person name="Schmutz J."/>
            <person name="Leebens-Mack J.H."/>
            <person name="Li F.W."/>
            <person name="Wang L."/>
        </authorList>
    </citation>
    <scope>NUCLEOTIDE SEQUENCE [LARGE SCALE GENOMIC DNA]</scope>
    <source>
        <strain evidence="2">cv. PW_Plant_1</strain>
    </source>
</reference>
<dbReference type="EMBL" id="CM055096">
    <property type="protein sequence ID" value="KAJ7557045.1"/>
    <property type="molecule type" value="Genomic_DNA"/>
</dbReference>
<gene>
    <name evidence="1" type="ORF">O6H91_05G109700</name>
</gene>
<accession>A0ACC2DSG3</accession>
<protein>
    <submittedName>
        <fullName evidence="1">Uncharacterized protein</fullName>
    </submittedName>
</protein>
<comment type="caution">
    <text evidence="1">The sequence shown here is derived from an EMBL/GenBank/DDBJ whole genome shotgun (WGS) entry which is preliminary data.</text>
</comment>
<dbReference type="Proteomes" id="UP001162992">
    <property type="component" value="Chromosome 5"/>
</dbReference>
<name>A0ACC2DSG3_DIPCM</name>